<dbReference type="EMBL" id="LT598486">
    <property type="protein sequence ID" value="SCW03647.1"/>
    <property type="molecule type" value="Genomic_DNA"/>
</dbReference>
<evidence type="ECO:0000313" key="6">
    <source>
        <dbReference type="Proteomes" id="UP000190831"/>
    </source>
</evidence>
<evidence type="ECO:0000256" key="1">
    <source>
        <dbReference type="ARBA" id="ARBA00008645"/>
    </source>
</evidence>
<evidence type="ECO:0000256" key="3">
    <source>
        <dbReference type="SAM" id="MobiDB-lite"/>
    </source>
</evidence>
<dbReference type="ESTHER" id="lacfm-a0a1g4mic4">
    <property type="family name" value="ABHD11-Acetyl_transferase"/>
</dbReference>
<organism evidence="5 6">
    <name type="scientific">Lachancea fermentati</name>
    <name type="common">Zygosaccharomyces fermentati</name>
    <dbReference type="NCBI Taxonomy" id="4955"/>
    <lineage>
        <taxon>Eukaryota</taxon>
        <taxon>Fungi</taxon>
        <taxon>Dikarya</taxon>
        <taxon>Ascomycota</taxon>
        <taxon>Saccharomycotina</taxon>
        <taxon>Saccharomycetes</taxon>
        <taxon>Saccharomycetales</taxon>
        <taxon>Saccharomycetaceae</taxon>
        <taxon>Lachancea</taxon>
    </lineage>
</organism>
<accession>A0A1G4MIC4</accession>
<dbReference type="OMA" id="FFVDSIC"/>
<dbReference type="InterPro" id="IPR029058">
    <property type="entry name" value="AB_hydrolase_fold"/>
</dbReference>
<comment type="similarity">
    <text evidence="1">Belongs to the AB hydrolase superfamily.</text>
</comment>
<name>A0A1G4MIC4_LACFM</name>
<evidence type="ECO:0000256" key="2">
    <source>
        <dbReference type="ARBA" id="ARBA00022801"/>
    </source>
</evidence>
<keyword evidence="2" id="KW-0378">Hydrolase</keyword>
<keyword evidence="6" id="KW-1185">Reference proteome</keyword>
<sequence>MINVTYKRLGVLRRTYSQVAAPTKKQLSLPHKEVVELAYDLHLPERSVIKRMPCHPSEPIVFLHGLFGSKRNYKSDCQKIATALQTPVYTLDLRNHGLSEHAMPFDYNTLVNDVLNFLQKRQLNKVNVVGYSLGAKIAMLAALKHPEKFTSACIIDNSPVVQPQIRPFLKVFVKSCVHVIDQGAVSARDKLWRHKASQALKRYIPNGGIRDYLLNNVIINPPKRHEYRSPVIDYEDGFIHFRNPVRHMVQCAVADVSDWPVDIVQGKQFLGPVNFIKGTKSDFIDRKGEDAIAQYFPYYNVHPINATHFILNERPQEYVKAVVDFFKTTRAKLEKKRHTTEAAINDSPSKTLVKERNVN</sequence>
<feature type="region of interest" description="Disordered" evidence="3">
    <location>
        <begin position="339"/>
        <end position="359"/>
    </location>
</feature>
<proteinExistence type="inferred from homology"/>
<dbReference type="SUPFAM" id="SSF53474">
    <property type="entry name" value="alpha/beta-Hydrolases"/>
    <property type="match status" value="1"/>
</dbReference>
<dbReference type="GO" id="GO:0052689">
    <property type="term" value="F:carboxylic ester hydrolase activity"/>
    <property type="evidence" value="ECO:0007669"/>
    <property type="project" value="TreeGrafter"/>
</dbReference>
<dbReference type="InterPro" id="IPR000073">
    <property type="entry name" value="AB_hydrolase_1"/>
</dbReference>
<dbReference type="OrthoDB" id="8119704at2759"/>
<dbReference type="AlphaFoldDB" id="A0A1G4MIC4"/>
<dbReference type="Pfam" id="PF00561">
    <property type="entry name" value="Abhydrolase_1"/>
    <property type="match status" value="1"/>
</dbReference>
<dbReference type="Proteomes" id="UP000190831">
    <property type="component" value="Chromosome G"/>
</dbReference>
<evidence type="ECO:0000259" key="4">
    <source>
        <dbReference type="Pfam" id="PF00561"/>
    </source>
</evidence>
<dbReference type="GO" id="GO:0005739">
    <property type="term" value="C:mitochondrion"/>
    <property type="evidence" value="ECO:0007669"/>
    <property type="project" value="TreeGrafter"/>
</dbReference>
<dbReference type="Gene3D" id="3.40.50.1820">
    <property type="entry name" value="alpha/beta hydrolase"/>
    <property type="match status" value="1"/>
</dbReference>
<evidence type="ECO:0000313" key="5">
    <source>
        <dbReference type="EMBL" id="SCW03647.1"/>
    </source>
</evidence>
<protein>
    <submittedName>
        <fullName evidence="5">LAFE_0G15082g1_1</fullName>
    </submittedName>
</protein>
<dbReference type="PANTHER" id="PTHR46118:SF4">
    <property type="entry name" value="PROTEIN ABHD11"/>
    <property type="match status" value="1"/>
</dbReference>
<reference evidence="5 6" key="1">
    <citation type="submission" date="2016-03" db="EMBL/GenBank/DDBJ databases">
        <authorList>
            <person name="Devillers H."/>
        </authorList>
    </citation>
    <scope>NUCLEOTIDE SEQUENCE [LARGE SCALE GENOMIC DNA]</scope>
    <source>
        <strain evidence="5">CBS 6772</strain>
    </source>
</reference>
<dbReference type="PANTHER" id="PTHR46118">
    <property type="entry name" value="PROTEIN ABHD11"/>
    <property type="match status" value="1"/>
</dbReference>
<feature type="domain" description="AB hydrolase-1" evidence="4">
    <location>
        <begin position="59"/>
        <end position="157"/>
    </location>
</feature>
<dbReference type="STRING" id="4955.A0A1G4MIC4"/>
<gene>
    <name evidence="5" type="ORF">LAFE_0G15082G</name>
</gene>